<dbReference type="EMBL" id="MKHE01000005">
    <property type="protein sequence ID" value="OWK14254.1"/>
    <property type="molecule type" value="Genomic_DNA"/>
</dbReference>
<dbReference type="GO" id="GO:0005789">
    <property type="term" value="C:endoplasmic reticulum membrane"/>
    <property type="evidence" value="ECO:0007669"/>
    <property type="project" value="UniProtKB-SubCell"/>
</dbReference>
<proteinExistence type="inferred from homology"/>
<evidence type="ECO:0000256" key="17">
    <source>
        <dbReference type="SAM" id="MobiDB-lite"/>
    </source>
</evidence>
<sequence length="669" mass="72832">MDTVLARLKLLNPDELREEIVKAGLKCGPITSTTRFIFEKKLAQALLEHGTLPSHLPALGAADAPSLGQDTQRIVKSAVGSPAEQVSFSEDRDFGYSVGLNPPEEDAMTSKTCSAPFSASGGVNSQKAVLRASAEAPLYYGVCPAFEDTPARNVFFNCLFVTDGLYLSESETASKERANSYKNPRTQDLTAKLRKAVEKGDEDTFSDLIWSNPRYLIGSGDNPTIVQEGCRYNVMHVAAKENQAAVCQLTLETLENPEFMRLMYPDDEPHMLEKRICYVVDLYLNTPDRVAGLQKLEEYLTQQEVGKKHLQDMGENAACRQEDASALGRHRKCSNSISVRAFLDEDDDMSLEEIKNRQNTARNNTPPRAAAFGDLGCDILPLEQTELIEASAPTSPHSSRNGFCSPLRDGTTLGGKRPKAQSGEEDFLSPVSGLTVEFDKLNLQNLESSFSKTPNQRVKTRDKKILTSRVNAGGSDVLEPLTADRLGNNQGRTENEMSAGVANMCLNPDSSMHEPRYGNGSEPSEVPTSKDPVQRLFLSGEEPSKLDRDVLAALECTDVDPRQYPAIHRWRSAVLCYSPSDRQRYPQTQGAELLDSWSSPSLKGKLKSQLLDISGPPGGSPGRSSPAGGSPGKPGSTPHVSGLGSPGRYSPANGGHLRRMARLAQLATL</sequence>
<feature type="region of interest" description="Disordered" evidence="17">
    <location>
        <begin position="609"/>
        <end position="657"/>
    </location>
</feature>
<dbReference type="Proteomes" id="UP000242450">
    <property type="component" value="Chromosome 5"/>
</dbReference>
<dbReference type="GO" id="GO:0051721">
    <property type="term" value="F:protein phosphatase 2A binding"/>
    <property type="evidence" value="ECO:0007669"/>
    <property type="project" value="TreeGrafter"/>
</dbReference>
<evidence type="ECO:0000259" key="18">
    <source>
        <dbReference type="PROSITE" id="PS50954"/>
    </source>
</evidence>
<evidence type="ECO:0000256" key="9">
    <source>
        <dbReference type="ARBA" id="ARBA00022989"/>
    </source>
</evidence>
<evidence type="ECO:0000313" key="20">
    <source>
        <dbReference type="Proteomes" id="UP000242450"/>
    </source>
</evidence>
<feature type="region of interest" description="Disordered" evidence="17">
    <location>
        <begin position="509"/>
        <end position="530"/>
    </location>
</feature>
<evidence type="ECO:0000256" key="14">
    <source>
        <dbReference type="ARBA" id="ARBA00063367"/>
    </source>
</evidence>
<dbReference type="Gene3D" id="1.10.720.40">
    <property type="match status" value="1"/>
</dbReference>
<evidence type="ECO:0000256" key="2">
    <source>
        <dbReference type="ARBA" id="ARBA00007597"/>
    </source>
</evidence>
<accession>A0A212D827</accession>
<dbReference type="InterPro" id="IPR035006">
    <property type="entry name" value="LEM_ANKL2"/>
</dbReference>
<evidence type="ECO:0000256" key="12">
    <source>
        <dbReference type="ARBA" id="ARBA00023306"/>
    </source>
</evidence>
<dbReference type="FunFam" id="1.10.720.40:FF:000001">
    <property type="entry name" value="LEM domain containing 2, isoform CRA_a"/>
    <property type="match status" value="1"/>
</dbReference>
<feature type="domain" description="LEM" evidence="18">
    <location>
        <begin position="5"/>
        <end position="49"/>
    </location>
</feature>
<evidence type="ECO:0000256" key="1">
    <source>
        <dbReference type="ARBA" id="ARBA00004643"/>
    </source>
</evidence>
<evidence type="ECO:0000256" key="7">
    <source>
        <dbReference type="ARBA" id="ARBA00022824"/>
    </source>
</evidence>
<keyword evidence="12" id="KW-0131">Cell cycle</keyword>
<dbReference type="GO" id="GO:0007399">
    <property type="term" value="P:nervous system development"/>
    <property type="evidence" value="ECO:0007669"/>
    <property type="project" value="UniProtKB-ARBA"/>
</dbReference>
<keyword evidence="8" id="KW-0735">Signal-anchor</keyword>
<organism evidence="19 20">
    <name type="scientific">Cervus elaphus hippelaphus</name>
    <name type="common">European red deer</name>
    <dbReference type="NCBI Taxonomy" id="46360"/>
    <lineage>
        <taxon>Eukaryota</taxon>
        <taxon>Metazoa</taxon>
        <taxon>Chordata</taxon>
        <taxon>Craniata</taxon>
        <taxon>Vertebrata</taxon>
        <taxon>Euteleostomi</taxon>
        <taxon>Mammalia</taxon>
        <taxon>Eutheria</taxon>
        <taxon>Laurasiatheria</taxon>
        <taxon>Artiodactyla</taxon>
        <taxon>Ruminantia</taxon>
        <taxon>Pecora</taxon>
        <taxon>Cervidae</taxon>
        <taxon>Cervinae</taxon>
        <taxon>Cervus</taxon>
    </lineage>
</organism>
<dbReference type="FunFam" id="1.25.40.20:FF:000072">
    <property type="entry name" value="Ankyrin repeat and LEM domain containing 2"/>
    <property type="match status" value="1"/>
</dbReference>
<evidence type="ECO:0000256" key="15">
    <source>
        <dbReference type="ARBA" id="ARBA00074558"/>
    </source>
</evidence>
<comment type="subcellular location">
    <subcellularLocation>
        <location evidence="1">Endoplasmic reticulum membrane</location>
        <topology evidence="1">Single-pass type III membrane protein</topology>
    </subcellularLocation>
</comment>
<feature type="compositionally biased region" description="Low complexity" evidence="17">
    <location>
        <begin position="622"/>
        <end position="636"/>
    </location>
</feature>
<keyword evidence="10" id="KW-0040">ANK repeat</keyword>
<evidence type="ECO:0000256" key="10">
    <source>
        <dbReference type="ARBA" id="ARBA00023043"/>
    </source>
</evidence>
<evidence type="ECO:0000313" key="19">
    <source>
        <dbReference type="EMBL" id="OWK14254.1"/>
    </source>
</evidence>
<evidence type="ECO:0000256" key="11">
    <source>
        <dbReference type="ARBA" id="ARBA00023136"/>
    </source>
</evidence>
<dbReference type="InterPro" id="IPR003887">
    <property type="entry name" value="LEM_dom"/>
</dbReference>
<comment type="caution">
    <text evidence="19">The sequence shown here is derived from an EMBL/GenBank/DDBJ whole genome shotgun (WGS) entry which is preliminary data.</text>
</comment>
<evidence type="ECO:0000256" key="3">
    <source>
        <dbReference type="ARBA" id="ARBA00022553"/>
    </source>
</evidence>
<dbReference type="Pfam" id="PF03020">
    <property type="entry name" value="LEM"/>
    <property type="match status" value="1"/>
</dbReference>
<dbReference type="SUPFAM" id="SSF63451">
    <property type="entry name" value="LEM domain"/>
    <property type="match status" value="1"/>
</dbReference>
<keyword evidence="7" id="KW-0256">Endoplasmic reticulum</keyword>
<keyword evidence="3" id="KW-0597">Phosphoprotein</keyword>
<keyword evidence="20" id="KW-1185">Reference proteome</keyword>
<name>A0A212D827_CEREH</name>
<keyword evidence="4" id="KW-0132">Cell division</keyword>
<gene>
    <name evidence="19" type="ORF">Celaphus_00000438</name>
</gene>
<keyword evidence="6" id="KW-0498">Mitosis</keyword>
<evidence type="ECO:0000256" key="13">
    <source>
        <dbReference type="ARBA" id="ARBA00056222"/>
    </source>
</evidence>
<evidence type="ECO:0000256" key="4">
    <source>
        <dbReference type="ARBA" id="ARBA00022618"/>
    </source>
</evidence>
<dbReference type="AlphaFoldDB" id="A0A212D827"/>
<evidence type="ECO:0000256" key="6">
    <source>
        <dbReference type="ARBA" id="ARBA00022776"/>
    </source>
</evidence>
<protein>
    <recommendedName>
        <fullName evidence="15">Ankyrin repeat and LEM domain-containing protein 2</fullName>
    </recommendedName>
    <alternativeName>
        <fullName evidence="16">LEM domain-containing protein 4</fullName>
    </alternativeName>
</protein>
<dbReference type="InterPro" id="IPR011015">
    <property type="entry name" value="LEM/LEM-like_dom_sf"/>
</dbReference>
<reference evidence="19 20" key="1">
    <citation type="journal article" date="2018" name="Mol. Genet. Genomics">
        <title>The red deer Cervus elaphus genome CerEla1.0: sequencing, annotating, genes, and chromosomes.</title>
        <authorList>
            <person name="Bana N.A."/>
            <person name="Nyiri A."/>
            <person name="Nagy J."/>
            <person name="Frank K."/>
            <person name="Nagy T."/>
            <person name="Steger V."/>
            <person name="Schiller M."/>
            <person name="Lakatos P."/>
            <person name="Sugar L."/>
            <person name="Horn P."/>
            <person name="Barta E."/>
            <person name="Orosz L."/>
        </authorList>
    </citation>
    <scope>NUCLEOTIDE SEQUENCE [LARGE SCALE GENOMIC DNA]</scope>
    <source>
        <strain evidence="19">Hungarian</strain>
    </source>
</reference>
<dbReference type="PANTHER" id="PTHR12349:SF4">
    <property type="entry name" value="ANKYRIN REPEAT AND LEM DOMAIN-CONTAINING PROTEIN 2"/>
    <property type="match status" value="1"/>
</dbReference>
<comment type="subunit">
    <text evidence="14">Interacts with BAF/BANF1. Interacts with protein phosphatase 2A (PP2A) components PPP2C (PPP2CA or PPP2CB) and PPP2R1A.</text>
</comment>
<dbReference type="GO" id="GO:0051301">
    <property type="term" value="P:cell division"/>
    <property type="evidence" value="ECO:0007669"/>
    <property type="project" value="UniProtKB-KW"/>
</dbReference>
<dbReference type="PANTHER" id="PTHR12349">
    <property type="entry name" value="ANKYRIN REPEAT AND LEM DOMAIN-CONTAINING PROTEIN 2"/>
    <property type="match status" value="1"/>
</dbReference>
<evidence type="ECO:0000256" key="8">
    <source>
        <dbReference type="ARBA" id="ARBA00022968"/>
    </source>
</evidence>
<dbReference type="OrthoDB" id="7446186at2759"/>
<dbReference type="CDD" id="cd12944">
    <property type="entry name" value="LEM_ANKL2"/>
    <property type="match status" value="1"/>
</dbReference>
<evidence type="ECO:0000256" key="16">
    <source>
        <dbReference type="ARBA" id="ARBA00081980"/>
    </source>
</evidence>
<keyword evidence="9" id="KW-1133">Transmembrane helix</keyword>
<comment type="function">
    <text evidence="13">Involved in mitotic nuclear envelope reassembly by promoting dephosphorylation of BAF/BANF1 during mitotic exit. Coordinates the control of BAF/BANF1 dephosphorylation by inhibiting VRK1 kinase and promoting dephosphorylation of BAF/BANF1 by protein phosphatase 2A (PP2A), thereby facilitating nuclear envelope assembly. May regulate nuclear localization of VRK1 in non-dividing cells. It is unclear whether it acts as a real PP2A regulatory subunit or whether it is involved in recruitment of the PP2A complex. Involved in brain development.</text>
</comment>
<dbReference type="GO" id="GO:0031468">
    <property type="term" value="P:nuclear membrane reassembly"/>
    <property type="evidence" value="ECO:0007669"/>
    <property type="project" value="UniProtKB-ARBA"/>
</dbReference>
<comment type="similarity">
    <text evidence="2">Belongs to the ANKLE2 family.</text>
</comment>
<keyword evidence="11" id="KW-0472">Membrane</keyword>
<evidence type="ECO:0000256" key="5">
    <source>
        <dbReference type="ARBA" id="ARBA00022692"/>
    </source>
</evidence>
<dbReference type="PROSITE" id="PS50954">
    <property type="entry name" value="LEM"/>
    <property type="match status" value="1"/>
</dbReference>
<keyword evidence="5" id="KW-0812">Transmembrane</keyword>